<dbReference type="Gramene" id="Bo5g007220.1">
    <property type="protein sequence ID" value="Bo5g007220.1"/>
    <property type="gene ID" value="Bo5g007220"/>
</dbReference>
<proteinExistence type="predicted"/>
<accession>A0A0D3C804</accession>
<name>A0A0D3C804_BRAOL</name>
<evidence type="ECO:0000313" key="2">
    <source>
        <dbReference type="Proteomes" id="UP000032141"/>
    </source>
</evidence>
<dbReference type="HOGENOM" id="CLU_2349660_0_0_1"/>
<dbReference type="EnsemblPlants" id="Bo5g007220.1">
    <property type="protein sequence ID" value="Bo5g007220.1"/>
    <property type="gene ID" value="Bo5g007220"/>
</dbReference>
<reference evidence="1 2" key="1">
    <citation type="journal article" date="2014" name="Genome Biol.">
        <title>Transcriptome and methylome profiling reveals relics of genome dominance in the mesopolyploid Brassica oleracea.</title>
        <authorList>
            <person name="Parkin I.A."/>
            <person name="Koh C."/>
            <person name="Tang H."/>
            <person name="Robinson S.J."/>
            <person name="Kagale S."/>
            <person name="Clarke W.E."/>
            <person name="Town C.D."/>
            <person name="Nixon J."/>
            <person name="Krishnakumar V."/>
            <person name="Bidwell S.L."/>
            <person name="Denoeud F."/>
            <person name="Belcram H."/>
            <person name="Links M.G."/>
            <person name="Just J."/>
            <person name="Clarke C."/>
            <person name="Bender T."/>
            <person name="Huebert T."/>
            <person name="Mason A.S."/>
            <person name="Pires J.C."/>
            <person name="Barker G."/>
            <person name="Moore J."/>
            <person name="Walley P.G."/>
            <person name="Manoli S."/>
            <person name="Batley J."/>
            <person name="Edwards D."/>
            <person name="Nelson M.N."/>
            <person name="Wang X."/>
            <person name="Paterson A.H."/>
            <person name="King G."/>
            <person name="Bancroft I."/>
            <person name="Chalhoub B."/>
            <person name="Sharpe A.G."/>
        </authorList>
    </citation>
    <scope>NUCLEOTIDE SEQUENCE</scope>
    <source>
        <strain evidence="1 2">cv. TO1000</strain>
    </source>
</reference>
<keyword evidence="2" id="KW-1185">Reference proteome</keyword>
<sequence>MAGGYKLVLSKSVNRITLKVSVCSLRFLRCVLSLYLMVCRCVRLLYLCLKYLIIWISHRYTRMHVPSGCLSCPTLTGDTIALGKCIRDIGLSELIMR</sequence>
<reference evidence="1" key="2">
    <citation type="submission" date="2015-03" db="UniProtKB">
        <authorList>
            <consortium name="EnsemblPlants"/>
        </authorList>
    </citation>
    <scope>IDENTIFICATION</scope>
</reference>
<dbReference type="Proteomes" id="UP000032141">
    <property type="component" value="Chromosome C5"/>
</dbReference>
<dbReference type="AlphaFoldDB" id="A0A0D3C804"/>
<organism evidence="1 2">
    <name type="scientific">Brassica oleracea var. oleracea</name>
    <dbReference type="NCBI Taxonomy" id="109376"/>
    <lineage>
        <taxon>Eukaryota</taxon>
        <taxon>Viridiplantae</taxon>
        <taxon>Streptophyta</taxon>
        <taxon>Embryophyta</taxon>
        <taxon>Tracheophyta</taxon>
        <taxon>Spermatophyta</taxon>
        <taxon>Magnoliopsida</taxon>
        <taxon>eudicotyledons</taxon>
        <taxon>Gunneridae</taxon>
        <taxon>Pentapetalae</taxon>
        <taxon>rosids</taxon>
        <taxon>malvids</taxon>
        <taxon>Brassicales</taxon>
        <taxon>Brassicaceae</taxon>
        <taxon>Brassiceae</taxon>
        <taxon>Brassica</taxon>
    </lineage>
</organism>
<protein>
    <submittedName>
        <fullName evidence="1">Uncharacterized protein</fullName>
    </submittedName>
</protein>
<evidence type="ECO:0000313" key="1">
    <source>
        <dbReference type="EnsemblPlants" id="Bo5g007220.1"/>
    </source>
</evidence>